<organism evidence="2 3">
    <name type="scientific">Acidimicrobiia bacterium BACL6 MAG-120924-bin43</name>
    <dbReference type="NCBI Taxonomy" id="1655583"/>
    <lineage>
        <taxon>Bacteria</taxon>
        <taxon>Bacillati</taxon>
        <taxon>Actinomycetota</taxon>
        <taxon>Acidimicrobiia</taxon>
        <taxon>acIV cluster</taxon>
    </lineage>
</organism>
<dbReference type="GO" id="GO:0016747">
    <property type="term" value="F:acyltransferase activity, transferring groups other than amino-acyl groups"/>
    <property type="evidence" value="ECO:0007669"/>
    <property type="project" value="InterPro"/>
</dbReference>
<comment type="caution">
    <text evidence="2">The sequence shown here is derived from an EMBL/GenBank/DDBJ whole genome shotgun (WGS) entry which is preliminary data.</text>
</comment>
<dbReference type="PANTHER" id="PTHR34129:SF1">
    <property type="entry name" value="DUF952 DOMAIN-CONTAINING PROTEIN"/>
    <property type="match status" value="1"/>
</dbReference>
<dbReference type="InterPro" id="IPR016181">
    <property type="entry name" value="Acyl_CoA_acyltransferase"/>
</dbReference>
<dbReference type="InterPro" id="IPR000182">
    <property type="entry name" value="GNAT_dom"/>
</dbReference>
<evidence type="ECO:0000259" key="1">
    <source>
        <dbReference type="PROSITE" id="PS51186"/>
    </source>
</evidence>
<dbReference type="SUPFAM" id="SSF56399">
    <property type="entry name" value="ADP-ribosylation"/>
    <property type="match status" value="1"/>
</dbReference>
<dbReference type="Proteomes" id="UP000051017">
    <property type="component" value="Unassembled WGS sequence"/>
</dbReference>
<proteinExistence type="predicted"/>
<dbReference type="PANTHER" id="PTHR34129">
    <property type="entry name" value="BLR1139 PROTEIN"/>
    <property type="match status" value="1"/>
</dbReference>
<dbReference type="Pfam" id="PF06108">
    <property type="entry name" value="DUF952"/>
    <property type="match status" value="1"/>
</dbReference>
<accession>A0A0R2QEB6</accession>
<name>A0A0R2QEB6_9ACTN</name>
<reference evidence="2 3" key="1">
    <citation type="submission" date="2015-10" db="EMBL/GenBank/DDBJ databases">
        <title>Metagenome-Assembled Genomes uncover a global brackish microbiome.</title>
        <authorList>
            <person name="Hugerth L.W."/>
            <person name="Larsson J."/>
            <person name="Alneberg J."/>
            <person name="Lindh M.V."/>
            <person name="Legrand C."/>
            <person name="Pinhassi J."/>
            <person name="Andersson A.F."/>
        </authorList>
    </citation>
    <scope>NUCLEOTIDE SEQUENCE [LARGE SCALE GENOMIC DNA]</scope>
    <source>
        <strain evidence="2">BACL6 MAG-120924-bin43</strain>
    </source>
</reference>
<dbReference type="InterPro" id="IPR009297">
    <property type="entry name" value="DUF952"/>
</dbReference>
<dbReference type="Pfam" id="PF00583">
    <property type="entry name" value="Acetyltransf_1"/>
    <property type="match status" value="1"/>
</dbReference>
<dbReference type="CDD" id="cd04301">
    <property type="entry name" value="NAT_SF"/>
    <property type="match status" value="1"/>
</dbReference>
<dbReference type="Gene3D" id="3.40.630.30">
    <property type="match status" value="1"/>
</dbReference>
<gene>
    <name evidence="2" type="ORF">ABR75_02555</name>
</gene>
<sequence>MILHLTNSATWIEAQQQGSITAPSLAAEGFIHCSTEHQMRDVANKYYRGATNMVLVHIDPAALTSPLKWEPPAHIDGSPSLPDEPLFPHIYGVINLEAVIRIIDFPLNPDGSFDLPAQLTAFSITLINQVPHHHQEAAELSCEAWKHDFPEDTTQTYLDMFTATGTYANRFVEVFAALNQADELLGLATLVDDDELPGATEPGPWLAAVFVVPEARKLGVGSALVDHVVSRSRELGYAEMFLYTEHQDQWYQKKGWSYLRDTLFNDIKHVVMRNAL</sequence>
<dbReference type="AlphaFoldDB" id="A0A0R2QEB6"/>
<dbReference type="SUPFAM" id="SSF55729">
    <property type="entry name" value="Acyl-CoA N-acyltransferases (Nat)"/>
    <property type="match status" value="1"/>
</dbReference>
<dbReference type="PROSITE" id="PS51186">
    <property type="entry name" value="GNAT"/>
    <property type="match status" value="1"/>
</dbReference>
<protein>
    <recommendedName>
        <fullName evidence="1">N-acetyltransferase domain-containing protein</fullName>
    </recommendedName>
</protein>
<evidence type="ECO:0000313" key="3">
    <source>
        <dbReference type="Proteomes" id="UP000051017"/>
    </source>
</evidence>
<evidence type="ECO:0000313" key="2">
    <source>
        <dbReference type="EMBL" id="KRO47346.1"/>
    </source>
</evidence>
<dbReference type="EMBL" id="LIBJ01000168">
    <property type="protein sequence ID" value="KRO47346.1"/>
    <property type="molecule type" value="Genomic_DNA"/>
</dbReference>
<feature type="domain" description="N-acetyltransferase" evidence="1">
    <location>
        <begin position="125"/>
        <end position="276"/>
    </location>
</feature>
<dbReference type="Gene3D" id="3.20.170.20">
    <property type="entry name" value="Protein of unknown function DUF952"/>
    <property type="match status" value="1"/>
</dbReference>